<gene>
    <name evidence="2" type="ORF">CRG98_027710</name>
</gene>
<keyword evidence="3" id="KW-1185">Reference proteome</keyword>
<evidence type="ECO:0000256" key="1">
    <source>
        <dbReference type="SAM" id="MobiDB-lite"/>
    </source>
</evidence>
<name>A0A2I0J6L5_PUNGR</name>
<dbReference type="AlphaFoldDB" id="A0A2I0J6L5"/>
<reference evidence="2 3" key="1">
    <citation type="submission" date="2017-11" db="EMBL/GenBank/DDBJ databases">
        <title>De-novo sequencing of pomegranate (Punica granatum L.) genome.</title>
        <authorList>
            <person name="Akparov Z."/>
            <person name="Amiraslanov A."/>
            <person name="Hajiyeva S."/>
            <person name="Abbasov M."/>
            <person name="Kaur K."/>
            <person name="Hamwieh A."/>
            <person name="Solovyev V."/>
            <person name="Salamov A."/>
            <person name="Braich B."/>
            <person name="Kosarev P."/>
            <person name="Mahmoud A."/>
            <person name="Hajiyev E."/>
            <person name="Babayeva S."/>
            <person name="Izzatullayeva V."/>
            <person name="Mammadov A."/>
            <person name="Mammadov A."/>
            <person name="Sharifova S."/>
            <person name="Ojaghi J."/>
            <person name="Eynullazada K."/>
            <person name="Bayramov B."/>
            <person name="Abdulazimova A."/>
            <person name="Shahmuradov I."/>
        </authorList>
    </citation>
    <scope>NUCLEOTIDE SEQUENCE [LARGE SCALE GENOMIC DNA]</scope>
    <source>
        <strain evidence="3">cv. AG2017</strain>
        <tissue evidence="2">Leaf</tissue>
    </source>
</reference>
<dbReference type="EMBL" id="PGOL01001987">
    <property type="protein sequence ID" value="PKI51877.1"/>
    <property type="molecule type" value="Genomic_DNA"/>
</dbReference>
<evidence type="ECO:0000313" key="3">
    <source>
        <dbReference type="Proteomes" id="UP000233551"/>
    </source>
</evidence>
<organism evidence="2 3">
    <name type="scientific">Punica granatum</name>
    <name type="common">Pomegranate</name>
    <dbReference type="NCBI Taxonomy" id="22663"/>
    <lineage>
        <taxon>Eukaryota</taxon>
        <taxon>Viridiplantae</taxon>
        <taxon>Streptophyta</taxon>
        <taxon>Embryophyta</taxon>
        <taxon>Tracheophyta</taxon>
        <taxon>Spermatophyta</taxon>
        <taxon>Magnoliopsida</taxon>
        <taxon>eudicotyledons</taxon>
        <taxon>Gunneridae</taxon>
        <taxon>Pentapetalae</taxon>
        <taxon>rosids</taxon>
        <taxon>malvids</taxon>
        <taxon>Myrtales</taxon>
        <taxon>Lythraceae</taxon>
        <taxon>Punica</taxon>
    </lineage>
</organism>
<sequence>MSTFKLIVGRISRLVPNGRSGSSSRIYVTAATRPLQDSKKERETKKEKDQKTIEAMESIKEGMVKVKETAEFVKGATAKTTKSQLMGFNIFVGTPLGPSRPLDHRLMLIQQLRGAKDRFEVTSMANKISKAVSDTTGAIADKATDSIIKDATNYIKDKAEDK</sequence>
<protein>
    <submittedName>
        <fullName evidence="2">Uncharacterized protein</fullName>
    </submittedName>
</protein>
<proteinExistence type="predicted"/>
<dbReference type="Proteomes" id="UP000233551">
    <property type="component" value="Unassembled WGS sequence"/>
</dbReference>
<feature type="compositionally biased region" description="Basic and acidic residues" evidence="1">
    <location>
        <begin position="36"/>
        <end position="51"/>
    </location>
</feature>
<comment type="caution">
    <text evidence="2">The sequence shown here is derived from an EMBL/GenBank/DDBJ whole genome shotgun (WGS) entry which is preliminary data.</text>
</comment>
<evidence type="ECO:0000313" key="2">
    <source>
        <dbReference type="EMBL" id="PKI51877.1"/>
    </source>
</evidence>
<accession>A0A2I0J6L5</accession>
<feature type="region of interest" description="Disordered" evidence="1">
    <location>
        <begin position="17"/>
        <end position="51"/>
    </location>
</feature>